<dbReference type="InterPro" id="IPR000462">
    <property type="entry name" value="CDP-OH_P_trans"/>
</dbReference>
<sequence length="180" mass="19324">MRTLSALRLTPGDRVTVMRAGMGVVCGLLVVGTLLGALPERNWPLFLLAVPTVLLDAVDGAVARATGTVTERGARWDIAVDAAVLLTLSVALVPIAPWVLVMGTARYLFLLVGRVRPVWLGELPFRQSRRLIGAFQAVVTVLALAPVVPVWLAQWATALAVALVVYSFARDIQFLERSAS</sequence>
<keyword evidence="3" id="KW-1133">Transmembrane helix</keyword>
<evidence type="ECO:0008006" key="6">
    <source>
        <dbReference type="Google" id="ProtNLM"/>
    </source>
</evidence>
<keyword evidence="1 2" id="KW-0808">Transferase</keyword>
<keyword evidence="3" id="KW-0472">Membrane</keyword>
<comment type="caution">
    <text evidence="4">The sequence shown here is derived from an EMBL/GenBank/DDBJ whole genome shotgun (WGS) entry which is preliminary data.</text>
</comment>
<feature type="transmembrane region" description="Helical" evidence="3">
    <location>
        <begin position="83"/>
        <end position="109"/>
    </location>
</feature>
<evidence type="ECO:0000313" key="5">
    <source>
        <dbReference type="Proteomes" id="UP001501521"/>
    </source>
</evidence>
<comment type="similarity">
    <text evidence="2">Belongs to the CDP-alcohol phosphatidyltransferase class-I family.</text>
</comment>
<dbReference type="EMBL" id="BAABLV010000041">
    <property type="protein sequence ID" value="GAA4906517.1"/>
    <property type="molecule type" value="Genomic_DNA"/>
</dbReference>
<dbReference type="Proteomes" id="UP001501521">
    <property type="component" value="Unassembled WGS sequence"/>
</dbReference>
<dbReference type="InterPro" id="IPR048254">
    <property type="entry name" value="CDP_ALCOHOL_P_TRANSF_CS"/>
</dbReference>
<proteinExistence type="inferred from homology"/>
<keyword evidence="3" id="KW-0812">Transmembrane</keyword>
<gene>
    <name evidence="4" type="ORF">GCM10025789_27390</name>
</gene>
<dbReference type="PROSITE" id="PS00379">
    <property type="entry name" value="CDP_ALCOHOL_P_TRANSF"/>
    <property type="match status" value="1"/>
</dbReference>
<name>A0ABP9FLL2_9ACTN</name>
<dbReference type="RefSeq" id="WP_345583833.1">
    <property type="nucleotide sequence ID" value="NZ_BAABLV010000041.1"/>
</dbReference>
<evidence type="ECO:0000256" key="2">
    <source>
        <dbReference type="RuleBase" id="RU003750"/>
    </source>
</evidence>
<accession>A0ABP9FLL2</accession>
<dbReference type="InterPro" id="IPR043130">
    <property type="entry name" value="CDP-OH_PTrfase_TM_dom"/>
</dbReference>
<feature type="transmembrane region" description="Helical" evidence="3">
    <location>
        <begin position="130"/>
        <end position="146"/>
    </location>
</feature>
<dbReference type="Gene3D" id="1.20.120.1760">
    <property type="match status" value="1"/>
</dbReference>
<protein>
    <recommendedName>
        <fullName evidence="6">CDP-alcohol phosphatidyltransferase</fullName>
    </recommendedName>
</protein>
<keyword evidence="5" id="KW-1185">Reference proteome</keyword>
<feature type="transmembrane region" description="Helical" evidence="3">
    <location>
        <begin position="20"/>
        <end position="38"/>
    </location>
</feature>
<evidence type="ECO:0000256" key="1">
    <source>
        <dbReference type="ARBA" id="ARBA00022679"/>
    </source>
</evidence>
<organism evidence="4 5">
    <name type="scientific">Tessaracoccus lubricantis</name>
    <dbReference type="NCBI Taxonomy" id="545543"/>
    <lineage>
        <taxon>Bacteria</taxon>
        <taxon>Bacillati</taxon>
        <taxon>Actinomycetota</taxon>
        <taxon>Actinomycetes</taxon>
        <taxon>Propionibacteriales</taxon>
        <taxon>Propionibacteriaceae</taxon>
        <taxon>Tessaracoccus</taxon>
    </lineage>
</organism>
<reference evidence="5" key="1">
    <citation type="journal article" date="2019" name="Int. J. Syst. Evol. Microbiol.">
        <title>The Global Catalogue of Microorganisms (GCM) 10K type strain sequencing project: providing services to taxonomists for standard genome sequencing and annotation.</title>
        <authorList>
            <consortium name="The Broad Institute Genomics Platform"/>
            <consortium name="The Broad Institute Genome Sequencing Center for Infectious Disease"/>
            <person name="Wu L."/>
            <person name="Ma J."/>
        </authorList>
    </citation>
    <scope>NUCLEOTIDE SEQUENCE [LARGE SCALE GENOMIC DNA]</scope>
    <source>
        <strain evidence="5">JCM 19125</strain>
    </source>
</reference>
<evidence type="ECO:0000256" key="3">
    <source>
        <dbReference type="SAM" id="Phobius"/>
    </source>
</evidence>
<evidence type="ECO:0000313" key="4">
    <source>
        <dbReference type="EMBL" id="GAA4906517.1"/>
    </source>
</evidence>
<dbReference type="Pfam" id="PF01066">
    <property type="entry name" value="CDP-OH_P_transf"/>
    <property type="match status" value="1"/>
</dbReference>